<dbReference type="PANTHER" id="PTHR21485:SF6">
    <property type="entry name" value="N-ACYLNEURAMINATE CYTIDYLYLTRANSFERASE-RELATED"/>
    <property type="match status" value="1"/>
</dbReference>
<dbReference type="Pfam" id="PF02348">
    <property type="entry name" value="CTP_transf_3"/>
    <property type="match status" value="1"/>
</dbReference>
<proteinExistence type="predicted"/>
<name>A0A1F6MDG4_9BACT</name>
<sequence length="245" mass="27850">MTSQHKIVAYIPARSGSKRIPGKNIKNFLGKPLIAYAIEQMLAVPFVDRVLVDTNSEEIAGIAKKYGADVPFLRPDELAQDGSNVIDSIFYTLDKLQHDEGYIPTHLCIPQATSPLREMEDIDACWRMMRETDATTVITVARTHPKLYHLSPEGYTLLVNGLESYSNNTQTWPKAYIPNGAFYIVRMDALKAERIIITKKTRAVICPQWRSPDLDTPEDWAMAEILYEHKEEMKRKLALLEGEKI</sequence>
<dbReference type="GO" id="GO:0008781">
    <property type="term" value="F:N-acylneuraminate cytidylyltransferase activity"/>
    <property type="evidence" value="ECO:0007669"/>
    <property type="project" value="TreeGrafter"/>
</dbReference>
<accession>A0A1F6MDG4</accession>
<dbReference type="STRING" id="1798683.A3C90_00185"/>
<dbReference type="Proteomes" id="UP000177457">
    <property type="component" value="Unassembled WGS sequence"/>
</dbReference>
<dbReference type="SUPFAM" id="SSF53448">
    <property type="entry name" value="Nucleotide-diphospho-sugar transferases"/>
    <property type="match status" value="1"/>
</dbReference>
<evidence type="ECO:0000313" key="1">
    <source>
        <dbReference type="EMBL" id="OGH69523.1"/>
    </source>
</evidence>
<dbReference type="Gene3D" id="3.90.550.10">
    <property type="entry name" value="Spore Coat Polysaccharide Biosynthesis Protein SpsA, Chain A"/>
    <property type="match status" value="1"/>
</dbReference>
<dbReference type="CDD" id="cd02513">
    <property type="entry name" value="CMP-NeuAc_Synthase"/>
    <property type="match status" value="1"/>
</dbReference>
<comment type="caution">
    <text evidence="1">The sequence shown here is derived from an EMBL/GenBank/DDBJ whole genome shotgun (WGS) entry which is preliminary data.</text>
</comment>
<dbReference type="InterPro" id="IPR029044">
    <property type="entry name" value="Nucleotide-diphossugar_trans"/>
</dbReference>
<protein>
    <recommendedName>
        <fullName evidence="3">Pseudaminic acid cytidylyltransferase</fullName>
    </recommendedName>
</protein>
<dbReference type="InterPro" id="IPR003329">
    <property type="entry name" value="Cytidylyl_trans"/>
</dbReference>
<dbReference type="AlphaFoldDB" id="A0A1F6MDG4"/>
<evidence type="ECO:0000313" key="2">
    <source>
        <dbReference type="Proteomes" id="UP000177457"/>
    </source>
</evidence>
<gene>
    <name evidence="1" type="ORF">A3C90_00185</name>
</gene>
<dbReference type="InterPro" id="IPR050793">
    <property type="entry name" value="CMP-NeuNAc_synthase"/>
</dbReference>
<evidence type="ECO:0008006" key="3">
    <source>
        <dbReference type="Google" id="ProtNLM"/>
    </source>
</evidence>
<reference evidence="1 2" key="1">
    <citation type="journal article" date="2016" name="Nat. Commun.">
        <title>Thousands of microbial genomes shed light on interconnected biogeochemical processes in an aquifer system.</title>
        <authorList>
            <person name="Anantharaman K."/>
            <person name="Brown C.T."/>
            <person name="Hug L.A."/>
            <person name="Sharon I."/>
            <person name="Castelle C.J."/>
            <person name="Probst A.J."/>
            <person name="Thomas B.C."/>
            <person name="Singh A."/>
            <person name="Wilkins M.J."/>
            <person name="Karaoz U."/>
            <person name="Brodie E.L."/>
            <person name="Williams K.H."/>
            <person name="Hubbard S.S."/>
            <person name="Banfield J.F."/>
        </authorList>
    </citation>
    <scope>NUCLEOTIDE SEQUENCE [LARGE SCALE GENOMIC DNA]</scope>
</reference>
<organism evidence="1 2">
    <name type="scientific">Candidatus Magasanikbacteria bacterium RIFCSPHIGHO2_02_FULL_51_14</name>
    <dbReference type="NCBI Taxonomy" id="1798683"/>
    <lineage>
        <taxon>Bacteria</taxon>
        <taxon>Candidatus Magasanikiibacteriota</taxon>
    </lineage>
</organism>
<dbReference type="PANTHER" id="PTHR21485">
    <property type="entry name" value="HAD SUPERFAMILY MEMBERS CMAS AND KDSC"/>
    <property type="match status" value="1"/>
</dbReference>
<dbReference type="EMBL" id="MFQE01000077">
    <property type="protein sequence ID" value="OGH69523.1"/>
    <property type="molecule type" value="Genomic_DNA"/>
</dbReference>